<evidence type="ECO:0000313" key="2">
    <source>
        <dbReference type="EMBL" id="KHN72477.1"/>
    </source>
</evidence>
<evidence type="ECO:0008006" key="4">
    <source>
        <dbReference type="Google" id="ProtNLM"/>
    </source>
</evidence>
<feature type="region of interest" description="Disordered" evidence="1">
    <location>
        <begin position="407"/>
        <end position="518"/>
    </location>
</feature>
<feature type="region of interest" description="Disordered" evidence="1">
    <location>
        <begin position="221"/>
        <end position="270"/>
    </location>
</feature>
<organism evidence="2 3">
    <name type="scientific">Toxocara canis</name>
    <name type="common">Canine roundworm</name>
    <dbReference type="NCBI Taxonomy" id="6265"/>
    <lineage>
        <taxon>Eukaryota</taxon>
        <taxon>Metazoa</taxon>
        <taxon>Ecdysozoa</taxon>
        <taxon>Nematoda</taxon>
        <taxon>Chromadorea</taxon>
        <taxon>Rhabditida</taxon>
        <taxon>Spirurina</taxon>
        <taxon>Ascaridomorpha</taxon>
        <taxon>Ascaridoidea</taxon>
        <taxon>Toxocaridae</taxon>
        <taxon>Toxocara</taxon>
    </lineage>
</organism>
<feature type="compositionally biased region" description="Polar residues" evidence="1">
    <location>
        <begin position="45"/>
        <end position="60"/>
    </location>
</feature>
<accession>A0A0B2UTP1</accession>
<evidence type="ECO:0000256" key="1">
    <source>
        <dbReference type="SAM" id="MobiDB-lite"/>
    </source>
</evidence>
<reference evidence="2 3" key="1">
    <citation type="submission" date="2014-11" db="EMBL/GenBank/DDBJ databases">
        <title>Genetic blueprint of the zoonotic pathogen Toxocara canis.</title>
        <authorList>
            <person name="Zhu X.-Q."/>
            <person name="Korhonen P.K."/>
            <person name="Cai H."/>
            <person name="Young N.D."/>
            <person name="Nejsum P."/>
            <person name="von Samson-Himmelstjerna G."/>
            <person name="Boag P.R."/>
            <person name="Tan P."/>
            <person name="Li Q."/>
            <person name="Min J."/>
            <person name="Yang Y."/>
            <person name="Wang X."/>
            <person name="Fang X."/>
            <person name="Hall R.S."/>
            <person name="Hofmann A."/>
            <person name="Sternberg P.W."/>
            <person name="Jex A.R."/>
            <person name="Gasser R.B."/>
        </authorList>
    </citation>
    <scope>NUCLEOTIDE SEQUENCE [LARGE SCALE GENOMIC DNA]</scope>
    <source>
        <strain evidence="2">PN_DK_2014</strain>
    </source>
</reference>
<protein>
    <recommendedName>
        <fullName evidence="4">CCDC66 domain-containing protein</fullName>
    </recommendedName>
</protein>
<feature type="region of interest" description="Disordered" evidence="1">
    <location>
        <begin position="39"/>
        <end position="63"/>
    </location>
</feature>
<feature type="compositionally biased region" description="Polar residues" evidence="1">
    <location>
        <begin position="440"/>
        <end position="454"/>
    </location>
</feature>
<gene>
    <name evidence="2" type="ORF">Tcan_12847</name>
</gene>
<dbReference type="AlphaFoldDB" id="A0A0B2UTP1"/>
<keyword evidence="3" id="KW-1185">Reference proteome</keyword>
<feature type="compositionally biased region" description="Polar residues" evidence="1">
    <location>
        <begin position="224"/>
        <end position="234"/>
    </location>
</feature>
<feature type="compositionally biased region" description="Basic and acidic residues" evidence="1">
    <location>
        <begin position="455"/>
        <end position="467"/>
    </location>
</feature>
<feature type="compositionally biased region" description="Polar residues" evidence="1">
    <location>
        <begin position="468"/>
        <end position="477"/>
    </location>
</feature>
<name>A0A0B2UTP1_TOXCA</name>
<feature type="compositionally biased region" description="Basic and acidic residues" evidence="1">
    <location>
        <begin position="490"/>
        <end position="505"/>
    </location>
</feature>
<dbReference type="Proteomes" id="UP000031036">
    <property type="component" value="Unassembled WGS sequence"/>
</dbReference>
<dbReference type="OrthoDB" id="5856682at2759"/>
<evidence type="ECO:0000313" key="3">
    <source>
        <dbReference type="Proteomes" id="UP000031036"/>
    </source>
</evidence>
<dbReference type="STRING" id="6265.A0A0B2UTP1"/>
<dbReference type="EMBL" id="JPKZ01003252">
    <property type="protein sequence ID" value="KHN72477.1"/>
    <property type="molecule type" value="Genomic_DNA"/>
</dbReference>
<comment type="caution">
    <text evidence="2">The sequence shown here is derived from an EMBL/GenBank/DDBJ whole genome shotgun (WGS) entry which is preliminary data.</text>
</comment>
<proteinExistence type="predicted"/>
<sequence>MVRTFGWNPSVQSELDMAGKKESDCDKIEMLCIQNGTDNAKRTKQQQLNERTPNSASEQAENVMHADGSPTLSTDGGILAVLPQQPFIGAYSCPAQQIAVPLPNFTPLTHPMCGWQQQFMPPVPLPCQCRCQQILQKPYAQPPGAASNWLLRPVNIGGKVYYEPINIGCSGDIISQGMNFQTKHPDDPIPAPVNSFVPATSAPSLPFSQYDAAISVSHFIPPRSASQTPPSNNVKKPASIRSLSEPRASIYTQHNKRRETTPEDPPWVLGNPQPRCGIRGSQSWQNASVVHYATPFRYSVPVEQSSAIAEPYASMHLMNEASERLKAASTYGPIANSETTVTTTTTFNSIDPAEQHKRDLLQQIEDNKRRKEEERQKELEIERKEQAKFEEYRRKLQRELEEEERRTREKALAAERNAARIHALQMQRKTTDKHGRRRSTGPQQQQHEQSSSRASSKEWWERKEHIGNNDSRSNQSPVIPALGNQKRLRPRDEDGLSQEERDVGRNTRMSMQSRSSSRHVDFHKNLPFGLRHRAIKICSTLIPH</sequence>